<evidence type="ECO:0000256" key="15">
    <source>
        <dbReference type="ARBA" id="ARBA00048909"/>
    </source>
</evidence>
<dbReference type="SUPFAM" id="SSF52540">
    <property type="entry name" value="P-loop containing nucleoside triphosphate hydrolases"/>
    <property type="match status" value="1"/>
</dbReference>
<keyword evidence="9 16" id="KW-0547">Nucleotide-binding</keyword>
<evidence type="ECO:0000256" key="12">
    <source>
        <dbReference type="ARBA" id="ARBA00030641"/>
    </source>
</evidence>
<reference evidence="19 20" key="1">
    <citation type="submission" date="2022-03" db="EMBL/GenBank/DDBJ databases">
        <title>Novel taxa within the pig intestine.</title>
        <authorList>
            <person name="Wylensek D."/>
            <person name="Bishof K."/>
            <person name="Afrizal A."/>
            <person name="Clavel T."/>
        </authorList>
    </citation>
    <scope>NUCLEOTIDE SEQUENCE [LARGE SCALE GENOMIC DNA]</scope>
    <source>
        <strain evidence="19 20">CLA-KB-P133</strain>
    </source>
</reference>
<dbReference type="Proteomes" id="UP001286174">
    <property type="component" value="Unassembled WGS sequence"/>
</dbReference>
<sequence length="210" mass="23940">MSKPIIIGIAGGSASGKTTIAEEIRNAFSDEKSVLIIRQDDYYKDQSDMPMEERRKTNYDHPLAFDNDLLISQIHDLQHGKPIEKPNYDFVNHTRAKETTTLYPCDVLILEGLFVLEVKEIRDLLDIKVFVDTEPDIRFIRRLIRDVKERGRTLDSVVSQYVTTVRVMHDSFVEPSKKYANIIIPEGGSNTVAVDLLITKISSIIHHGML</sequence>
<dbReference type="GO" id="GO:0044206">
    <property type="term" value="P:UMP salvage"/>
    <property type="evidence" value="ECO:0007669"/>
    <property type="project" value="UniProtKB-UniRule"/>
</dbReference>
<keyword evidence="7 16" id="KW-0963">Cytoplasm</keyword>
<dbReference type="InterPro" id="IPR026008">
    <property type="entry name" value="Uridine_kinase"/>
</dbReference>
<evidence type="ECO:0000256" key="7">
    <source>
        <dbReference type="ARBA" id="ARBA00022490"/>
    </source>
</evidence>
<evidence type="ECO:0000256" key="6">
    <source>
        <dbReference type="ARBA" id="ARBA00021478"/>
    </source>
</evidence>
<name>A0AB35U2A4_9FIRM</name>
<organism evidence="19 20">
    <name type="scientific">Grylomicrobium aquisgranensis</name>
    <dbReference type="NCBI Taxonomy" id="2926318"/>
    <lineage>
        <taxon>Bacteria</taxon>
        <taxon>Bacillati</taxon>
        <taxon>Bacillota</taxon>
        <taxon>Erysipelotrichia</taxon>
        <taxon>Erysipelotrichales</taxon>
        <taxon>Erysipelotrichaceae</taxon>
        <taxon>Grylomicrobium</taxon>
    </lineage>
</organism>
<comment type="catalytic activity">
    <reaction evidence="15 16 17">
        <text>uridine + ATP = UMP + ADP + H(+)</text>
        <dbReference type="Rhea" id="RHEA:16825"/>
        <dbReference type="ChEBI" id="CHEBI:15378"/>
        <dbReference type="ChEBI" id="CHEBI:16704"/>
        <dbReference type="ChEBI" id="CHEBI:30616"/>
        <dbReference type="ChEBI" id="CHEBI:57865"/>
        <dbReference type="ChEBI" id="CHEBI:456216"/>
        <dbReference type="EC" id="2.7.1.48"/>
    </reaction>
</comment>
<dbReference type="AlphaFoldDB" id="A0AB35U2A4"/>
<dbReference type="EC" id="2.7.1.48" evidence="5 16"/>
<evidence type="ECO:0000256" key="10">
    <source>
        <dbReference type="ARBA" id="ARBA00022777"/>
    </source>
</evidence>
<gene>
    <name evidence="16 19" type="primary">udk</name>
    <name evidence="19" type="ORF">MOZ60_07265</name>
</gene>
<protein>
    <recommendedName>
        <fullName evidence="6 16">Uridine kinase</fullName>
        <ecNumber evidence="5 16">2.7.1.48</ecNumber>
    </recommendedName>
    <alternativeName>
        <fullName evidence="12 16">Cytidine monophosphokinase</fullName>
    </alternativeName>
    <alternativeName>
        <fullName evidence="13 16">Uridine monophosphokinase</fullName>
    </alternativeName>
</protein>
<evidence type="ECO:0000256" key="17">
    <source>
        <dbReference type="RuleBase" id="RU003825"/>
    </source>
</evidence>
<feature type="binding site" evidence="16">
    <location>
        <begin position="11"/>
        <end position="18"/>
    </location>
    <ligand>
        <name>ATP</name>
        <dbReference type="ChEBI" id="CHEBI:30616"/>
    </ligand>
</feature>
<evidence type="ECO:0000256" key="4">
    <source>
        <dbReference type="ARBA" id="ARBA00005408"/>
    </source>
</evidence>
<dbReference type="GO" id="GO:0004849">
    <property type="term" value="F:uridine kinase activity"/>
    <property type="evidence" value="ECO:0007669"/>
    <property type="project" value="UniProtKB-UniRule"/>
</dbReference>
<comment type="pathway">
    <text evidence="3 16 17">Pyrimidine metabolism; CTP biosynthesis via salvage pathway; CTP from cytidine: step 1/3.</text>
</comment>
<dbReference type="NCBIfam" id="TIGR00235">
    <property type="entry name" value="udk"/>
    <property type="match status" value="1"/>
</dbReference>
<comment type="pathway">
    <text evidence="2 16 17">Pyrimidine metabolism; UMP biosynthesis via salvage pathway; UMP from uridine: step 1/1.</text>
</comment>
<dbReference type="Gene3D" id="3.40.50.300">
    <property type="entry name" value="P-loop containing nucleotide triphosphate hydrolases"/>
    <property type="match status" value="1"/>
</dbReference>
<dbReference type="HAMAP" id="MF_00551">
    <property type="entry name" value="Uridine_kinase"/>
    <property type="match status" value="1"/>
</dbReference>
<comment type="caution">
    <text evidence="19">The sequence shown here is derived from an EMBL/GenBank/DDBJ whole genome shotgun (WGS) entry which is preliminary data.</text>
</comment>
<dbReference type="Pfam" id="PF00485">
    <property type="entry name" value="PRK"/>
    <property type="match status" value="1"/>
</dbReference>
<evidence type="ECO:0000256" key="8">
    <source>
        <dbReference type="ARBA" id="ARBA00022679"/>
    </source>
</evidence>
<keyword evidence="11 16" id="KW-0067">ATP-binding</keyword>
<dbReference type="NCBIfam" id="NF004018">
    <property type="entry name" value="PRK05480.1"/>
    <property type="match status" value="1"/>
</dbReference>
<evidence type="ECO:0000256" key="13">
    <source>
        <dbReference type="ARBA" id="ARBA00031452"/>
    </source>
</evidence>
<evidence type="ECO:0000256" key="14">
    <source>
        <dbReference type="ARBA" id="ARBA00047436"/>
    </source>
</evidence>
<evidence type="ECO:0000313" key="19">
    <source>
        <dbReference type="EMBL" id="MDX8419892.1"/>
    </source>
</evidence>
<evidence type="ECO:0000256" key="9">
    <source>
        <dbReference type="ARBA" id="ARBA00022741"/>
    </source>
</evidence>
<evidence type="ECO:0000256" key="2">
    <source>
        <dbReference type="ARBA" id="ARBA00004690"/>
    </source>
</evidence>
<evidence type="ECO:0000256" key="16">
    <source>
        <dbReference type="HAMAP-Rule" id="MF_00551"/>
    </source>
</evidence>
<keyword evidence="10 16" id="KW-0418">Kinase</keyword>
<dbReference type="InterPro" id="IPR027417">
    <property type="entry name" value="P-loop_NTPase"/>
</dbReference>
<comment type="subcellular location">
    <subcellularLocation>
        <location evidence="1 16 17">Cytoplasm</location>
    </subcellularLocation>
</comment>
<dbReference type="InterPro" id="IPR006083">
    <property type="entry name" value="PRK/URK"/>
</dbReference>
<keyword evidence="8 16" id="KW-0808">Transferase</keyword>
<evidence type="ECO:0000256" key="11">
    <source>
        <dbReference type="ARBA" id="ARBA00022840"/>
    </source>
</evidence>
<dbReference type="InterPro" id="IPR000764">
    <property type="entry name" value="Uridine_kinase-like"/>
</dbReference>
<keyword evidence="20" id="KW-1185">Reference proteome</keyword>
<proteinExistence type="inferred from homology"/>
<dbReference type="GO" id="GO:0005737">
    <property type="term" value="C:cytoplasm"/>
    <property type="evidence" value="ECO:0007669"/>
    <property type="project" value="UniProtKB-SubCell"/>
</dbReference>
<evidence type="ECO:0000259" key="18">
    <source>
        <dbReference type="Pfam" id="PF00485"/>
    </source>
</evidence>
<evidence type="ECO:0000256" key="1">
    <source>
        <dbReference type="ARBA" id="ARBA00004496"/>
    </source>
</evidence>
<evidence type="ECO:0000256" key="5">
    <source>
        <dbReference type="ARBA" id="ARBA00012137"/>
    </source>
</evidence>
<dbReference type="GO" id="GO:0044211">
    <property type="term" value="P:CTP salvage"/>
    <property type="evidence" value="ECO:0007669"/>
    <property type="project" value="UniProtKB-UniRule"/>
</dbReference>
<dbReference type="EMBL" id="JALBUR010000016">
    <property type="protein sequence ID" value="MDX8419892.1"/>
    <property type="molecule type" value="Genomic_DNA"/>
</dbReference>
<comment type="similarity">
    <text evidence="4 16 17">Belongs to the uridine kinase family.</text>
</comment>
<dbReference type="PRINTS" id="PR00988">
    <property type="entry name" value="URIDINKINASE"/>
</dbReference>
<evidence type="ECO:0000313" key="20">
    <source>
        <dbReference type="Proteomes" id="UP001286174"/>
    </source>
</evidence>
<accession>A0AB35U2A4</accession>
<dbReference type="GO" id="GO:0005524">
    <property type="term" value="F:ATP binding"/>
    <property type="evidence" value="ECO:0007669"/>
    <property type="project" value="UniProtKB-UniRule"/>
</dbReference>
<dbReference type="CDD" id="cd02023">
    <property type="entry name" value="UMPK"/>
    <property type="match status" value="1"/>
</dbReference>
<comment type="catalytic activity">
    <reaction evidence="14 17">
        <text>cytidine + ATP = CMP + ADP + H(+)</text>
        <dbReference type="Rhea" id="RHEA:24674"/>
        <dbReference type="ChEBI" id="CHEBI:15378"/>
        <dbReference type="ChEBI" id="CHEBI:17562"/>
        <dbReference type="ChEBI" id="CHEBI:30616"/>
        <dbReference type="ChEBI" id="CHEBI:60377"/>
        <dbReference type="ChEBI" id="CHEBI:456216"/>
        <dbReference type="EC" id="2.7.1.48"/>
    </reaction>
</comment>
<dbReference type="PANTHER" id="PTHR10285">
    <property type="entry name" value="URIDINE KINASE"/>
    <property type="match status" value="1"/>
</dbReference>
<dbReference type="RefSeq" id="WP_108775759.1">
    <property type="nucleotide sequence ID" value="NZ_JALBUR010000016.1"/>
</dbReference>
<feature type="domain" description="Phosphoribulokinase/uridine kinase" evidence="18">
    <location>
        <begin position="6"/>
        <end position="192"/>
    </location>
</feature>
<evidence type="ECO:0000256" key="3">
    <source>
        <dbReference type="ARBA" id="ARBA00004784"/>
    </source>
</evidence>